<dbReference type="PANTHER" id="PTHR39184">
    <property type="match status" value="1"/>
</dbReference>
<evidence type="ECO:0000313" key="3">
    <source>
        <dbReference type="EMBL" id="MBD1384000.1"/>
    </source>
</evidence>
<evidence type="ECO:0000259" key="2">
    <source>
        <dbReference type="Pfam" id="PF17288"/>
    </source>
</evidence>
<dbReference type="Pfam" id="PF17288">
    <property type="entry name" value="Terminase_3C"/>
    <property type="match status" value="1"/>
</dbReference>
<dbReference type="InterPro" id="IPR052380">
    <property type="entry name" value="Viral_DNA_packaging_terminase"/>
</dbReference>
<dbReference type="EMBL" id="JACWMW010000001">
    <property type="protein sequence ID" value="MBD1384000.1"/>
    <property type="molecule type" value="Genomic_DNA"/>
</dbReference>
<feature type="domain" description="Phage terminase large subunit C-terminal" evidence="2">
    <location>
        <begin position="234"/>
        <end position="370"/>
    </location>
</feature>
<gene>
    <name evidence="3" type="ORF">IDJ75_01830</name>
</gene>
<accession>A0ABR7X366</accession>
<organism evidence="3 4">
    <name type="scientific">Mucilaginibacter rigui</name>
    <dbReference type="NCBI Taxonomy" id="534635"/>
    <lineage>
        <taxon>Bacteria</taxon>
        <taxon>Pseudomonadati</taxon>
        <taxon>Bacteroidota</taxon>
        <taxon>Sphingobacteriia</taxon>
        <taxon>Sphingobacteriales</taxon>
        <taxon>Sphingobacteriaceae</taxon>
        <taxon>Mucilaginibacter</taxon>
    </lineage>
</organism>
<dbReference type="RefSeq" id="WP_191173908.1">
    <property type="nucleotide sequence ID" value="NZ_JACWMW010000001.1"/>
</dbReference>
<dbReference type="PANTHER" id="PTHR39184:SF1">
    <property type="entry name" value="PBSX PHAGE TERMINASE LARGE SUBUNIT"/>
    <property type="match status" value="1"/>
</dbReference>
<dbReference type="Gene3D" id="3.40.50.300">
    <property type="entry name" value="P-loop containing nucleotide triphosphate hydrolases"/>
    <property type="match status" value="1"/>
</dbReference>
<protein>
    <submittedName>
        <fullName evidence="3">Terminase</fullName>
    </submittedName>
</protein>
<sequence length="407" mass="46000">MHPKTTVLFKNNYKSTGHVVINQGGTSSGKTYAIEQVLFCLAAENEKQVITVVGQDIPNLKSGALRDAQAIHSESDILKRLVKNFNHTDRIFQFKNGSIIEFKSYANAQDAKSGKRDYLFINEANGIEWDVYTELALRTKKRIFIDYNPNNGFWVHDKLIGKPGVQLFISDHRHNPFVDDAMREKIEGLKTEDLELWKVYARGITGKITGLVFDNWHICEYIPEDAKLIAAGLDFGFTNDETGCLQVYKQNGELWVDELIYETRLTNTDLARRLAGCGISKATEIIADSAEPKSIEELKRLGWLVTGAKKGADSIKNSIDILKRYKLNVTRNSINLRKELGRYKWQTDKSGNAINQPVDTYNHLIDPLRYVALNKLNTKGGNGVKSRLPQASRLQYDDVLTQMIGLS</sequence>
<dbReference type="InterPro" id="IPR035412">
    <property type="entry name" value="Terminase_L_N"/>
</dbReference>
<comment type="caution">
    <text evidence="3">The sequence shown here is derived from an EMBL/GenBank/DDBJ whole genome shotgun (WGS) entry which is preliminary data.</text>
</comment>
<evidence type="ECO:0000259" key="1">
    <source>
        <dbReference type="Pfam" id="PF04466"/>
    </source>
</evidence>
<name>A0ABR7X366_9SPHI</name>
<dbReference type="InterPro" id="IPR035413">
    <property type="entry name" value="Terminase_L_C"/>
</dbReference>
<evidence type="ECO:0000313" key="4">
    <source>
        <dbReference type="Proteomes" id="UP000618754"/>
    </source>
</evidence>
<proteinExistence type="predicted"/>
<reference evidence="3 4" key="1">
    <citation type="submission" date="2020-09" db="EMBL/GenBank/DDBJ databases">
        <title>Novel species of Mucilaginibacter isolated from a glacier on the Tibetan Plateau.</title>
        <authorList>
            <person name="Liu Q."/>
            <person name="Xin Y.-H."/>
        </authorList>
    </citation>
    <scope>NUCLEOTIDE SEQUENCE [LARGE SCALE GENOMIC DNA]</scope>
    <source>
        <strain evidence="3 4">CGMCC 1.13878</strain>
    </source>
</reference>
<dbReference type="InterPro" id="IPR027417">
    <property type="entry name" value="P-loop_NTPase"/>
</dbReference>
<dbReference type="Proteomes" id="UP000618754">
    <property type="component" value="Unassembled WGS sequence"/>
</dbReference>
<feature type="domain" description="Phage terminase large subunit N-terminal" evidence="1">
    <location>
        <begin position="21"/>
        <end position="203"/>
    </location>
</feature>
<dbReference type="Gene3D" id="3.30.420.280">
    <property type="match status" value="1"/>
</dbReference>
<keyword evidence="4" id="KW-1185">Reference proteome</keyword>
<dbReference type="Pfam" id="PF04466">
    <property type="entry name" value="Terminase_3"/>
    <property type="match status" value="1"/>
</dbReference>